<dbReference type="InterPro" id="IPR005748">
    <property type="entry name" value="DNA_mismatch_repair_MutS"/>
</dbReference>
<dbReference type="InterPro" id="IPR027417">
    <property type="entry name" value="P-loop_NTPase"/>
</dbReference>
<dbReference type="FunFam" id="3.30.420.110:FF:000001">
    <property type="entry name" value="DNA mismatch repair protein MutS"/>
    <property type="match status" value="1"/>
</dbReference>
<dbReference type="EMBL" id="LRDC01000029">
    <property type="protein sequence ID" value="KVX01009.1"/>
    <property type="molecule type" value="Genomic_DNA"/>
</dbReference>
<dbReference type="Pfam" id="PF00488">
    <property type="entry name" value="MutS_V"/>
    <property type="match status" value="1"/>
</dbReference>
<dbReference type="Pfam" id="PF01624">
    <property type="entry name" value="MutS_I"/>
    <property type="match status" value="1"/>
</dbReference>
<sequence>MTVIDTSDLEKHTPMMRQYLGLKAAHPDMLLFYRMGDFYELFYDDAKRASEMLGISLTARGKSGGDPIPMAGIPYHAVEGYLAKLVNIGQSVAICEQIGDPATSKGPVERQVVRIVTPGTLTDEALLQEKQDNLLAALYQGKTGFGYATLDISSGRFVVAELPTREALEAELQRTNPAELLYSEDFTDMLLINNMKGIRRRPEWEFDYDTCINLLLNQFGTKDLHGFGITDARLALQAAGCLMQYVKDTQKMALPHINSIVRFNQSESIILDAATRRNLELTQNLSGGRENTLAWVLDNTATPMGSRMLQRWIHEPLRNRQTIQYRHSAVSELIEQDLYQTLHEQLKSLGDIERIMARLALRSARPRDFSRLKQALTLLPEIQQTLAICQQPRLNTLVQLLGEFPEQHDLLERAIVDNPPMLIRDGGVIRTGYNNELDEWRKLSEGASDYLVELEAREKQQTGINTLKVGYNRVHGYYIEVSRLQSDRVPLSYQRRQTLKGTERYITPELKEYEEKVLSSQGKALALEKQLWEQLFDLLLPKLQELQQFATAAAELDILSNFAERAELFNYQCPQMSHDIGINIEAGRHPVVERVSQAAFIANPVALTTQRQMLIVTGPNMGGKSTYMRQVALITLMAHIGCFVPADHAQIGEIDRIFTRIGASDDLASGRSTFMVEMTETANILHNATANSLVLMDEIGRGTSTYDGLALAWSAAEYLAKNVCALTLFATHYFELTQLPELLPSVINVHLDAIEHDDTIAFMHSVQEGAASKSYGLQVAALAGVPASVIKAAKHKLHQLENRDMTLSQQNPTQVSMNLLPPIPEPSLALEKLAQINPDELTPKQALDYLYELKRLSNTNT</sequence>
<evidence type="ECO:0000256" key="8">
    <source>
        <dbReference type="ARBA" id="ARBA00024647"/>
    </source>
</evidence>
<dbReference type="NCBIfam" id="TIGR01070">
    <property type="entry name" value="mutS1"/>
    <property type="match status" value="1"/>
</dbReference>
<feature type="domain" description="DNA mismatch repair proteins mutS family" evidence="11">
    <location>
        <begin position="692"/>
        <end position="708"/>
    </location>
</feature>
<accession>A0A106BYU1</accession>
<comment type="caution">
    <text evidence="12">The sequence shown here is derived from an EMBL/GenBank/DDBJ whole genome shotgun (WGS) entry which is preliminary data.</text>
</comment>
<dbReference type="InterPro" id="IPR007696">
    <property type="entry name" value="DNA_mismatch_repair_MutS_core"/>
</dbReference>
<dbReference type="PROSITE" id="PS00486">
    <property type="entry name" value="DNA_MISMATCH_REPAIR_2"/>
    <property type="match status" value="1"/>
</dbReference>
<evidence type="ECO:0000256" key="7">
    <source>
        <dbReference type="ARBA" id="ARBA00023204"/>
    </source>
</evidence>
<keyword evidence="3 9" id="KW-0547">Nucleotide-binding</keyword>
<dbReference type="CDD" id="cd03284">
    <property type="entry name" value="ABC_MutS1"/>
    <property type="match status" value="1"/>
</dbReference>
<feature type="binding site" evidence="9">
    <location>
        <begin position="618"/>
        <end position="625"/>
    </location>
    <ligand>
        <name>ATP</name>
        <dbReference type="ChEBI" id="CHEBI:30616"/>
    </ligand>
</feature>
<dbReference type="AlphaFoldDB" id="A0A106BYU1"/>
<keyword evidence="4 9" id="KW-0227">DNA damage</keyword>
<proteinExistence type="inferred from homology"/>
<reference evidence="12 13" key="1">
    <citation type="submission" date="2016-01" db="EMBL/GenBank/DDBJ databases">
        <title>Draft genome of the antarctic isolate Shewanella frigidimarina Ag06-30.</title>
        <authorList>
            <person name="Parmeciano Di Noto G."/>
            <person name="Vazquez S."/>
            <person name="Mac Cormack W."/>
            <person name="Iriarte A."/>
            <person name="Quiroga C."/>
        </authorList>
    </citation>
    <scope>NUCLEOTIDE SEQUENCE [LARGE SCALE GENOMIC DNA]</scope>
    <source>
        <strain evidence="12 13">Ag06-30</strain>
    </source>
</reference>
<dbReference type="GO" id="GO:0030983">
    <property type="term" value="F:mismatched DNA binding"/>
    <property type="evidence" value="ECO:0007669"/>
    <property type="project" value="InterPro"/>
</dbReference>
<evidence type="ECO:0000256" key="3">
    <source>
        <dbReference type="ARBA" id="ARBA00022741"/>
    </source>
</evidence>
<dbReference type="InterPro" id="IPR000432">
    <property type="entry name" value="DNA_mismatch_repair_MutS_C"/>
</dbReference>
<dbReference type="Pfam" id="PF05192">
    <property type="entry name" value="MutS_III"/>
    <property type="match status" value="1"/>
</dbReference>
<evidence type="ECO:0000259" key="11">
    <source>
        <dbReference type="PROSITE" id="PS00486"/>
    </source>
</evidence>
<organism evidence="12">
    <name type="scientific">Shewanella frigidimarina</name>
    <dbReference type="NCBI Taxonomy" id="56812"/>
    <lineage>
        <taxon>Bacteria</taxon>
        <taxon>Pseudomonadati</taxon>
        <taxon>Pseudomonadota</taxon>
        <taxon>Gammaproteobacteria</taxon>
        <taxon>Alteromonadales</taxon>
        <taxon>Shewanellaceae</taxon>
        <taxon>Shewanella</taxon>
    </lineage>
</organism>
<dbReference type="NCBIfam" id="NF003810">
    <property type="entry name" value="PRK05399.1"/>
    <property type="match status" value="1"/>
</dbReference>
<keyword evidence="6 9" id="KW-0238">DNA-binding</keyword>
<dbReference type="Proteomes" id="UP000055702">
    <property type="component" value="Unassembled WGS sequence"/>
</dbReference>
<evidence type="ECO:0000256" key="10">
    <source>
        <dbReference type="RuleBase" id="RU003756"/>
    </source>
</evidence>
<gene>
    <name evidence="9" type="primary">mutS</name>
    <name evidence="12" type="ORF">AWJ07_06020</name>
</gene>
<dbReference type="GO" id="GO:0140664">
    <property type="term" value="F:ATP-dependent DNA damage sensor activity"/>
    <property type="evidence" value="ECO:0007669"/>
    <property type="project" value="InterPro"/>
</dbReference>
<dbReference type="Pfam" id="PF05188">
    <property type="entry name" value="MutS_II"/>
    <property type="match status" value="1"/>
</dbReference>
<keyword evidence="7 9" id="KW-0234">DNA repair</keyword>
<dbReference type="SUPFAM" id="SSF52540">
    <property type="entry name" value="P-loop containing nucleoside triphosphate hydrolases"/>
    <property type="match status" value="1"/>
</dbReference>
<dbReference type="Gene3D" id="3.40.50.300">
    <property type="entry name" value="P-loop containing nucleotide triphosphate hydrolases"/>
    <property type="match status" value="1"/>
</dbReference>
<evidence type="ECO:0000313" key="13">
    <source>
        <dbReference type="Proteomes" id="UP000055702"/>
    </source>
</evidence>
<evidence type="ECO:0000256" key="5">
    <source>
        <dbReference type="ARBA" id="ARBA00022840"/>
    </source>
</evidence>
<dbReference type="SUPFAM" id="SSF55271">
    <property type="entry name" value="DNA repair protein MutS, domain I"/>
    <property type="match status" value="1"/>
</dbReference>
<dbReference type="InterPro" id="IPR016151">
    <property type="entry name" value="DNA_mismatch_repair_MutS_N"/>
</dbReference>
<dbReference type="InterPro" id="IPR017261">
    <property type="entry name" value="DNA_mismatch_repair_MutS/MSH"/>
</dbReference>
<dbReference type="Gene3D" id="1.10.1420.10">
    <property type="match status" value="2"/>
</dbReference>
<evidence type="ECO:0000256" key="2">
    <source>
        <dbReference type="ARBA" id="ARBA00021982"/>
    </source>
</evidence>
<dbReference type="InterPro" id="IPR007860">
    <property type="entry name" value="DNA_mmatch_repair_MutS_con_dom"/>
</dbReference>
<dbReference type="Gene3D" id="3.40.1170.10">
    <property type="entry name" value="DNA repair protein MutS, domain I"/>
    <property type="match status" value="1"/>
</dbReference>
<dbReference type="SUPFAM" id="SSF53150">
    <property type="entry name" value="DNA repair protein MutS, domain II"/>
    <property type="match status" value="1"/>
</dbReference>
<dbReference type="InterPro" id="IPR007695">
    <property type="entry name" value="DNA_mismatch_repair_MutS-lik_N"/>
</dbReference>
<dbReference type="SUPFAM" id="SSF48334">
    <property type="entry name" value="DNA repair protein MutS, domain III"/>
    <property type="match status" value="1"/>
</dbReference>
<dbReference type="SMART" id="SM00534">
    <property type="entry name" value="MUTSac"/>
    <property type="match status" value="1"/>
</dbReference>
<dbReference type="Gene3D" id="6.10.140.430">
    <property type="match status" value="1"/>
</dbReference>
<evidence type="ECO:0000313" key="12">
    <source>
        <dbReference type="EMBL" id="KVX01009.1"/>
    </source>
</evidence>
<dbReference type="Pfam" id="PF05190">
    <property type="entry name" value="MutS_IV"/>
    <property type="match status" value="1"/>
</dbReference>
<name>A0A106BYU1_SHEFR</name>
<dbReference type="InterPro" id="IPR045076">
    <property type="entry name" value="MutS"/>
</dbReference>
<dbReference type="PANTHER" id="PTHR11361:SF34">
    <property type="entry name" value="DNA MISMATCH REPAIR PROTEIN MSH1, MITOCHONDRIAL"/>
    <property type="match status" value="1"/>
</dbReference>
<dbReference type="GO" id="GO:0006298">
    <property type="term" value="P:mismatch repair"/>
    <property type="evidence" value="ECO:0007669"/>
    <property type="project" value="UniProtKB-UniRule"/>
</dbReference>
<evidence type="ECO:0000256" key="4">
    <source>
        <dbReference type="ARBA" id="ARBA00022763"/>
    </source>
</evidence>
<comment type="function">
    <text evidence="8 9">This protein is involved in the repair of mismatches in DNA. It is possible that it carries out the mismatch recognition step. This protein has a weak ATPase activity.</text>
</comment>
<dbReference type="PIRSF" id="PIRSF037677">
    <property type="entry name" value="DNA_mis_repair_Msh6"/>
    <property type="match status" value="1"/>
</dbReference>
<dbReference type="PANTHER" id="PTHR11361">
    <property type="entry name" value="DNA MISMATCH REPAIR PROTEIN MUTS FAMILY MEMBER"/>
    <property type="match status" value="1"/>
</dbReference>
<dbReference type="GO" id="GO:0005829">
    <property type="term" value="C:cytosol"/>
    <property type="evidence" value="ECO:0007669"/>
    <property type="project" value="TreeGrafter"/>
</dbReference>
<comment type="similarity">
    <text evidence="1 9 10">Belongs to the DNA mismatch repair MutS family.</text>
</comment>
<dbReference type="InterPro" id="IPR007861">
    <property type="entry name" value="DNA_mismatch_repair_MutS_clamp"/>
</dbReference>
<evidence type="ECO:0000256" key="9">
    <source>
        <dbReference type="HAMAP-Rule" id="MF_00096"/>
    </source>
</evidence>
<dbReference type="SMART" id="SM00533">
    <property type="entry name" value="MUTSd"/>
    <property type="match status" value="1"/>
</dbReference>
<dbReference type="InterPro" id="IPR036187">
    <property type="entry name" value="DNA_mismatch_repair_MutS_sf"/>
</dbReference>
<dbReference type="HAMAP" id="MF_00096">
    <property type="entry name" value="MutS"/>
    <property type="match status" value="1"/>
</dbReference>
<keyword evidence="5 9" id="KW-0067">ATP-binding</keyword>
<dbReference type="FunFam" id="3.40.1170.10:FF:000001">
    <property type="entry name" value="DNA mismatch repair protein MutS"/>
    <property type="match status" value="1"/>
</dbReference>
<dbReference type="FunFam" id="1.10.1420.10:FF:000002">
    <property type="entry name" value="DNA mismatch repair protein MutS"/>
    <property type="match status" value="1"/>
</dbReference>
<dbReference type="GO" id="GO:0003684">
    <property type="term" value="F:damaged DNA binding"/>
    <property type="evidence" value="ECO:0007669"/>
    <property type="project" value="UniProtKB-UniRule"/>
</dbReference>
<evidence type="ECO:0000256" key="1">
    <source>
        <dbReference type="ARBA" id="ARBA00006271"/>
    </source>
</evidence>
<dbReference type="FunFam" id="3.40.50.300:FF:000283">
    <property type="entry name" value="DNA mismatch repair protein MutS"/>
    <property type="match status" value="1"/>
</dbReference>
<dbReference type="RefSeq" id="WP_059746423.1">
    <property type="nucleotide sequence ID" value="NZ_LRDC01000029.1"/>
</dbReference>
<dbReference type="Gene3D" id="3.30.420.110">
    <property type="entry name" value="MutS, connector domain"/>
    <property type="match status" value="1"/>
</dbReference>
<evidence type="ECO:0000256" key="6">
    <source>
        <dbReference type="ARBA" id="ARBA00023125"/>
    </source>
</evidence>
<dbReference type="GO" id="GO:0005524">
    <property type="term" value="F:ATP binding"/>
    <property type="evidence" value="ECO:0007669"/>
    <property type="project" value="UniProtKB-UniRule"/>
</dbReference>
<dbReference type="InterPro" id="IPR036678">
    <property type="entry name" value="MutS_con_dom_sf"/>
</dbReference>
<protein>
    <recommendedName>
        <fullName evidence="2 9">DNA mismatch repair protein MutS</fullName>
    </recommendedName>
</protein>